<sequence>MSIPSLARLALCASAALVASTSTARVLTLSRQDDATAIVRDAASGDVTSGTLANPPDRLLVSLGALAADDANDLAYVGVVPDPSGATPDAPATVIAVAYGAAPAPVGTLAAPDGLAFAALAFDPPRSRLVGVFADPTGVLPGQVFVVATHGGTSLDPALTAPIDAGCCRFASGIAAWRAASQELLMVGRRDVDGEDQLLRFDFAGGTALPAAYPIAGDRVVSLAVDAANGDVYAVLRSVLDFTYLARVTWSTPGSPVTLSALGSAPSTCCFVGGGPGTIDGAVGERAMFVLGKAADTPAAMQLYAFDLASGVPSVVNPAMDGFGLWTDGAVVVADVIFADGFD</sequence>
<gene>
    <name evidence="2" type="ORF">EV148_110133</name>
</gene>
<dbReference type="RefSeq" id="WP_131999859.1">
    <property type="nucleotide sequence ID" value="NZ_SLWQ01000010.1"/>
</dbReference>
<name>A0A4R2I0C4_9GAMM</name>
<protein>
    <submittedName>
        <fullName evidence="2">Uncharacterized protein</fullName>
    </submittedName>
</protein>
<reference evidence="2 3" key="1">
    <citation type="journal article" date="2015" name="Stand. Genomic Sci.">
        <title>Genomic Encyclopedia of Bacterial and Archaeal Type Strains, Phase III: the genomes of soil and plant-associated and newly described type strains.</title>
        <authorList>
            <person name="Whitman W.B."/>
            <person name="Woyke T."/>
            <person name="Klenk H.P."/>
            <person name="Zhou Y."/>
            <person name="Lilburn T.G."/>
            <person name="Beck B.J."/>
            <person name="De Vos P."/>
            <person name="Vandamme P."/>
            <person name="Eisen J.A."/>
            <person name="Garrity G."/>
            <person name="Hugenholtz P."/>
            <person name="Kyrpides N.C."/>
        </authorList>
    </citation>
    <scope>NUCLEOTIDE SEQUENCE [LARGE SCALE GENOMIC DNA]</scope>
    <source>
        <strain evidence="2 3">A3</strain>
    </source>
</reference>
<evidence type="ECO:0000313" key="2">
    <source>
        <dbReference type="EMBL" id="TCO37322.1"/>
    </source>
</evidence>
<evidence type="ECO:0000256" key="1">
    <source>
        <dbReference type="SAM" id="SignalP"/>
    </source>
</evidence>
<comment type="caution">
    <text evidence="2">The sequence shown here is derived from an EMBL/GenBank/DDBJ whole genome shotgun (WGS) entry which is preliminary data.</text>
</comment>
<proteinExistence type="predicted"/>
<accession>A0A4R2I0C4</accession>
<keyword evidence="1" id="KW-0732">Signal</keyword>
<dbReference type="Proteomes" id="UP000294862">
    <property type="component" value="Unassembled WGS sequence"/>
</dbReference>
<dbReference type="EMBL" id="SLWQ01000010">
    <property type="protein sequence ID" value="TCO37322.1"/>
    <property type="molecule type" value="Genomic_DNA"/>
</dbReference>
<organism evidence="2 3">
    <name type="scientific">Dokdonella fugitiva</name>
    <dbReference type="NCBI Taxonomy" id="328517"/>
    <lineage>
        <taxon>Bacteria</taxon>
        <taxon>Pseudomonadati</taxon>
        <taxon>Pseudomonadota</taxon>
        <taxon>Gammaproteobacteria</taxon>
        <taxon>Lysobacterales</taxon>
        <taxon>Rhodanobacteraceae</taxon>
        <taxon>Dokdonella</taxon>
    </lineage>
</organism>
<feature type="chain" id="PRO_5020307924" evidence="1">
    <location>
        <begin position="25"/>
        <end position="343"/>
    </location>
</feature>
<feature type="signal peptide" evidence="1">
    <location>
        <begin position="1"/>
        <end position="24"/>
    </location>
</feature>
<keyword evidence="3" id="KW-1185">Reference proteome</keyword>
<dbReference type="AlphaFoldDB" id="A0A4R2I0C4"/>
<evidence type="ECO:0000313" key="3">
    <source>
        <dbReference type="Proteomes" id="UP000294862"/>
    </source>
</evidence>